<protein>
    <submittedName>
        <fullName evidence="1">Uncharacterized protein</fullName>
    </submittedName>
</protein>
<dbReference type="Proteomes" id="UP001347796">
    <property type="component" value="Unassembled WGS sequence"/>
</dbReference>
<organism evidence="1 2">
    <name type="scientific">Patella caerulea</name>
    <name type="common">Rayed Mediterranean limpet</name>
    <dbReference type="NCBI Taxonomy" id="87958"/>
    <lineage>
        <taxon>Eukaryota</taxon>
        <taxon>Metazoa</taxon>
        <taxon>Spiralia</taxon>
        <taxon>Lophotrochozoa</taxon>
        <taxon>Mollusca</taxon>
        <taxon>Gastropoda</taxon>
        <taxon>Patellogastropoda</taxon>
        <taxon>Patelloidea</taxon>
        <taxon>Patellidae</taxon>
        <taxon>Patella</taxon>
    </lineage>
</organism>
<proteinExistence type="predicted"/>
<keyword evidence="2" id="KW-1185">Reference proteome</keyword>
<dbReference type="AlphaFoldDB" id="A0AAN8JAA1"/>
<name>A0AAN8JAA1_PATCE</name>
<sequence length="193" mass="23036">MVISYGVEELLLQFESKRDNANRRNYKDDRNNPSAKDTPINNVHVTANMDDRNELIKLFNQPNRTEIEDQLVADLMKANYGYIQADIRKETSMNELKHLWPFFFHEKFFMKYFNELTEFDLSTAISTVAETQFTRLHKNMLNSMHLVDLVEGSDMCILYQILCKDFNEDEYIMLKTYTRLKQNVKLTFRFCEK</sequence>
<accession>A0AAN8JAA1</accession>
<evidence type="ECO:0000313" key="1">
    <source>
        <dbReference type="EMBL" id="KAK6174001.1"/>
    </source>
</evidence>
<evidence type="ECO:0000313" key="2">
    <source>
        <dbReference type="Proteomes" id="UP001347796"/>
    </source>
</evidence>
<dbReference type="EMBL" id="JAZGQO010000011">
    <property type="protein sequence ID" value="KAK6174001.1"/>
    <property type="molecule type" value="Genomic_DNA"/>
</dbReference>
<reference evidence="1 2" key="1">
    <citation type="submission" date="2024-01" db="EMBL/GenBank/DDBJ databases">
        <title>The genome of the rayed Mediterranean limpet Patella caerulea (Linnaeus, 1758).</title>
        <authorList>
            <person name="Anh-Thu Weber A."/>
            <person name="Halstead-Nussloch G."/>
        </authorList>
    </citation>
    <scope>NUCLEOTIDE SEQUENCE [LARGE SCALE GENOMIC DNA]</scope>
    <source>
        <strain evidence="1">AATW-2023a</strain>
        <tissue evidence="1">Whole specimen</tissue>
    </source>
</reference>
<comment type="caution">
    <text evidence="1">The sequence shown here is derived from an EMBL/GenBank/DDBJ whole genome shotgun (WGS) entry which is preliminary data.</text>
</comment>
<gene>
    <name evidence="1" type="ORF">SNE40_017359</name>
</gene>